<feature type="transmembrane region" description="Helical" evidence="1">
    <location>
        <begin position="91"/>
        <end position="111"/>
    </location>
</feature>
<sequence length="152" mass="16211">MSEARMIQVASWLVRGALAAAFLSAVADRFGVWGAPGSEGIAWGNIENYESYVALLNWFLPSSLVSPVGWIATISEIVIALGLILGWQLRWFALAAGVLLTLFATTMLVAFGPKPPLDYSVFSAASAAYLLFAVTSPGNTANVTSEKEPKEQ</sequence>
<evidence type="ECO:0000256" key="1">
    <source>
        <dbReference type="SAM" id="Phobius"/>
    </source>
</evidence>
<dbReference type="Proteomes" id="UP000239388">
    <property type="component" value="Unassembled WGS sequence"/>
</dbReference>
<keyword evidence="1" id="KW-0812">Transmembrane</keyword>
<dbReference type="RefSeq" id="WP_105359019.1">
    <property type="nucleotide sequence ID" value="NZ_PUIB01000026.1"/>
</dbReference>
<evidence type="ECO:0000313" key="2">
    <source>
        <dbReference type="EMBL" id="PQO27861.1"/>
    </source>
</evidence>
<protein>
    <submittedName>
        <fullName evidence="2">DoxX family protein</fullName>
    </submittedName>
</protein>
<name>A0A2S8F6S4_9BACT</name>
<keyword evidence="1" id="KW-0472">Membrane</keyword>
<feature type="transmembrane region" description="Helical" evidence="1">
    <location>
        <begin position="117"/>
        <end position="135"/>
    </location>
</feature>
<proteinExistence type="predicted"/>
<organism evidence="2 3">
    <name type="scientific">Blastopirellula marina</name>
    <dbReference type="NCBI Taxonomy" id="124"/>
    <lineage>
        <taxon>Bacteria</taxon>
        <taxon>Pseudomonadati</taxon>
        <taxon>Planctomycetota</taxon>
        <taxon>Planctomycetia</taxon>
        <taxon>Pirellulales</taxon>
        <taxon>Pirellulaceae</taxon>
        <taxon>Blastopirellula</taxon>
    </lineage>
</organism>
<dbReference type="AlphaFoldDB" id="A0A2S8F6S4"/>
<feature type="transmembrane region" description="Helical" evidence="1">
    <location>
        <begin position="58"/>
        <end position="84"/>
    </location>
</feature>
<dbReference type="OrthoDB" id="291716at2"/>
<dbReference type="EMBL" id="PUIB01000026">
    <property type="protein sequence ID" value="PQO27861.1"/>
    <property type="molecule type" value="Genomic_DNA"/>
</dbReference>
<reference evidence="2 3" key="1">
    <citation type="submission" date="2018-02" db="EMBL/GenBank/DDBJ databases">
        <title>Comparative genomes isolates from brazilian mangrove.</title>
        <authorList>
            <person name="Araujo J.E."/>
            <person name="Taketani R.G."/>
            <person name="Silva M.C.P."/>
            <person name="Loureco M.V."/>
            <person name="Andreote F.D."/>
        </authorList>
    </citation>
    <scope>NUCLEOTIDE SEQUENCE [LARGE SCALE GENOMIC DNA]</scope>
    <source>
        <strain evidence="2 3">NAP PRIS-MGV</strain>
    </source>
</reference>
<comment type="caution">
    <text evidence="2">The sequence shown here is derived from an EMBL/GenBank/DDBJ whole genome shotgun (WGS) entry which is preliminary data.</text>
</comment>
<evidence type="ECO:0000313" key="3">
    <source>
        <dbReference type="Proteomes" id="UP000239388"/>
    </source>
</evidence>
<keyword evidence="1" id="KW-1133">Transmembrane helix</keyword>
<gene>
    <name evidence="2" type="ORF">C5Y98_26395</name>
</gene>
<accession>A0A2S8F6S4</accession>